<keyword evidence="2" id="KW-1185">Reference proteome</keyword>
<evidence type="ECO:0000313" key="2">
    <source>
        <dbReference type="Proteomes" id="UP000198704"/>
    </source>
</evidence>
<protein>
    <submittedName>
        <fullName evidence="1">Uncharacterized protein</fullName>
    </submittedName>
</protein>
<name>A0A1G9RDE4_9HYPH</name>
<sequence>MPYRSCLDEWKSSMMWLQDHPNIFPDRTVPLDSPLSPWNSREVIQQLIYEDAQRMISTTRRHALIDRGLGGHQSMDRTWPDDGAQIRNTAHGQWYDDNQFPDQKSDEDFFREIRVYTLYGPNLTLSIDPYNPVSKALLQGTAQIIRATDVPGFRNFQGRHTTYTYDSTANRYEWAGTMVESYNNGPRILEDVKKKNPTMEVVLVYGDDFTHDDAAFILYPKTSSAAQ</sequence>
<dbReference type="AlphaFoldDB" id="A0A1G9RDE4"/>
<dbReference type="EMBL" id="FNHS01000001">
    <property type="protein sequence ID" value="SDM21339.1"/>
    <property type="molecule type" value="Genomic_DNA"/>
</dbReference>
<accession>A0A1G9RDE4</accession>
<organism evidence="1 2">
    <name type="scientific">Methylobacterium phyllostachyos</name>
    <dbReference type="NCBI Taxonomy" id="582672"/>
    <lineage>
        <taxon>Bacteria</taxon>
        <taxon>Pseudomonadati</taxon>
        <taxon>Pseudomonadota</taxon>
        <taxon>Alphaproteobacteria</taxon>
        <taxon>Hyphomicrobiales</taxon>
        <taxon>Methylobacteriaceae</taxon>
        <taxon>Methylobacterium</taxon>
    </lineage>
</organism>
<dbReference type="Proteomes" id="UP000198704">
    <property type="component" value="Unassembled WGS sequence"/>
</dbReference>
<gene>
    <name evidence="1" type="ORF">SAMN05216360_101215</name>
</gene>
<reference evidence="2" key="1">
    <citation type="submission" date="2016-10" db="EMBL/GenBank/DDBJ databases">
        <authorList>
            <person name="Varghese N."/>
            <person name="Submissions S."/>
        </authorList>
    </citation>
    <scope>NUCLEOTIDE SEQUENCE [LARGE SCALE GENOMIC DNA]</scope>
    <source>
        <strain evidence="2">BL47</strain>
    </source>
</reference>
<evidence type="ECO:0000313" key="1">
    <source>
        <dbReference type="EMBL" id="SDM21339.1"/>
    </source>
</evidence>
<proteinExistence type="predicted"/>